<proteinExistence type="predicted"/>
<dbReference type="Proteomes" id="UP000233551">
    <property type="component" value="Unassembled WGS sequence"/>
</dbReference>
<organism evidence="1 2">
    <name type="scientific">Punica granatum</name>
    <name type="common">Pomegranate</name>
    <dbReference type="NCBI Taxonomy" id="22663"/>
    <lineage>
        <taxon>Eukaryota</taxon>
        <taxon>Viridiplantae</taxon>
        <taxon>Streptophyta</taxon>
        <taxon>Embryophyta</taxon>
        <taxon>Tracheophyta</taxon>
        <taxon>Spermatophyta</taxon>
        <taxon>Magnoliopsida</taxon>
        <taxon>eudicotyledons</taxon>
        <taxon>Gunneridae</taxon>
        <taxon>Pentapetalae</taxon>
        <taxon>rosids</taxon>
        <taxon>malvids</taxon>
        <taxon>Myrtales</taxon>
        <taxon>Lythraceae</taxon>
        <taxon>Punica</taxon>
    </lineage>
</organism>
<dbReference type="AlphaFoldDB" id="A0A2I0LFI8"/>
<gene>
    <name evidence="1" type="ORF">CRG98_000148</name>
</gene>
<comment type="caution">
    <text evidence="1">The sequence shown here is derived from an EMBL/GenBank/DDBJ whole genome shotgun (WGS) entry which is preliminary data.</text>
</comment>
<reference evidence="1 2" key="1">
    <citation type="submission" date="2017-11" db="EMBL/GenBank/DDBJ databases">
        <title>De-novo sequencing of pomegranate (Punica granatum L.) genome.</title>
        <authorList>
            <person name="Akparov Z."/>
            <person name="Amiraslanov A."/>
            <person name="Hajiyeva S."/>
            <person name="Abbasov M."/>
            <person name="Kaur K."/>
            <person name="Hamwieh A."/>
            <person name="Solovyev V."/>
            <person name="Salamov A."/>
            <person name="Braich B."/>
            <person name="Kosarev P."/>
            <person name="Mahmoud A."/>
            <person name="Hajiyev E."/>
            <person name="Babayeva S."/>
            <person name="Izzatullayeva V."/>
            <person name="Mammadov A."/>
            <person name="Mammadov A."/>
            <person name="Sharifova S."/>
            <person name="Ojaghi J."/>
            <person name="Eynullazada K."/>
            <person name="Bayramov B."/>
            <person name="Abdulazimova A."/>
            <person name="Shahmuradov I."/>
        </authorList>
    </citation>
    <scope>NUCLEOTIDE SEQUENCE [LARGE SCALE GENOMIC DNA]</scope>
    <source>
        <strain evidence="2">cv. AG2017</strain>
        <tissue evidence="1">Leaf</tissue>
    </source>
</reference>
<evidence type="ECO:0000313" key="2">
    <source>
        <dbReference type="Proteomes" id="UP000233551"/>
    </source>
</evidence>
<keyword evidence="2" id="KW-1185">Reference proteome</keyword>
<accession>A0A2I0LFI8</accession>
<evidence type="ECO:0000313" key="1">
    <source>
        <dbReference type="EMBL" id="PKI79457.1"/>
    </source>
</evidence>
<sequence>MEEEQLQIKRPIGEKSEEFKNVFLEQMPPEKSPIKLVVIDSRTNLFEERGNDMIQLEDPSHGHVEAFHEDGIRRGSLSLKPSLDDPEFDLILLLLGLTAGSSRNSCGMVISKIPLKSSAVTIIHNLIVSSILIWSSIDLECTIGRNLSNNRLFTRNNSICPTSVFYVLTSTQA</sequence>
<protein>
    <submittedName>
        <fullName evidence="1">Uncharacterized protein</fullName>
    </submittedName>
</protein>
<dbReference type="EMBL" id="PGOL01000004">
    <property type="protein sequence ID" value="PKI79457.1"/>
    <property type="molecule type" value="Genomic_DNA"/>
</dbReference>
<name>A0A2I0LFI8_PUNGR</name>